<dbReference type="Pfam" id="PF00657">
    <property type="entry name" value="Lipase_GDSL"/>
    <property type="match status" value="1"/>
</dbReference>
<reference evidence="6 7" key="1">
    <citation type="journal article" date="2018" name="Mol. Plant">
        <title>The genome of Artemisia annua provides insight into the evolution of Asteraceae family and artemisinin biosynthesis.</title>
        <authorList>
            <person name="Shen Q."/>
            <person name="Zhang L."/>
            <person name="Liao Z."/>
            <person name="Wang S."/>
            <person name="Yan T."/>
            <person name="Shi P."/>
            <person name="Liu M."/>
            <person name="Fu X."/>
            <person name="Pan Q."/>
            <person name="Wang Y."/>
            <person name="Lv Z."/>
            <person name="Lu X."/>
            <person name="Zhang F."/>
            <person name="Jiang W."/>
            <person name="Ma Y."/>
            <person name="Chen M."/>
            <person name="Hao X."/>
            <person name="Li L."/>
            <person name="Tang Y."/>
            <person name="Lv G."/>
            <person name="Zhou Y."/>
            <person name="Sun X."/>
            <person name="Brodelius P.E."/>
            <person name="Rose J.K.C."/>
            <person name="Tang K."/>
        </authorList>
    </citation>
    <scope>NUCLEOTIDE SEQUENCE [LARGE SCALE GENOMIC DNA]</scope>
    <source>
        <strain evidence="7">cv. Huhao1</strain>
        <tissue evidence="6">Leaf</tissue>
    </source>
</reference>
<dbReference type="CDD" id="cd01837">
    <property type="entry name" value="SGNH_plant_lipase_like"/>
    <property type="match status" value="1"/>
</dbReference>
<gene>
    <name evidence="6" type="ORF">CTI12_AA556310</name>
</gene>
<comment type="similarity">
    <text evidence="1">Belongs to the 'GDSL' lipolytic enzyme family.</text>
</comment>
<sequence length="382" mass="41614">MHSTMMCSSRHLVILVLLLCNVSTLYGNGCYTSIISFGDSLADTGNLKQVASITARFIPFFCPPYGESLPDKSTGRCSNGRLIIDFLAESLGLPFVPPYLHDIETDNAVAFRQGVNYAVTGATALNPSVLAARGIINPLTHASLEVQLEWFKHSLPSICGHVSDCRKFIENSLILMGEIGGNDFNYPILFEGKKVDELESLVPPVIDTIVSAVNVLIAMGAQTLVVPGNFPIGCLPSFLTVYNSENEVYDPTTGCLVRLNEFAEHYNELLLTKLNQIRELHPNVNVIYADYYNAALQIYSSPNKFGFTNGVLKACCGGGGPYNFNLLAQCGLPSASVCDQPDTYVSWDGIHFTEAAYKIISKSLYNGPYTTPQFNSLCPTST</sequence>
<evidence type="ECO:0000313" key="6">
    <source>
        <dbReference type="EMBL" id="PWA40508.1"/>
    </source>
</evidence>
<evidence type="ECO:0000256" key="3">
    <source>
        <dbReference type="ARBA" id="ARBA00022801"/>
    </source>
</evidence>
<feature type="chain" id="PRO_5015681415" evidence="5">
    <location>
        <begin position="28"/>
        <end position="382"/>
    </location>
</feature>
<organism evidence="6 7">
    <name type="scientific">Artemisia annua</name>
    <name type="common">Sweet wormwood</name>
    <dbReference type="NCBI Taxonomy" id="35608"/>
    <lineage>
        <taxon>Eukaryota</taxon>
        <taxon>Viridiplantae</taxon>
        <taxon>Streptophyta</taxon>
        <taxon>Embryophyta</taxon>
        <taxon>Tracheophyta</taxon>
        <taxon>Spermatophyta</taxon>
        <taxon>Magnoliopsida</taxon>
        <taxon>eudicotyledons</taxon>
        <taxon>Gunneridae</taxon>
        <taxon>Pentapetalae</taxon>
        <taxon>asterids</taxon>
        <taxon>campanulids</taxon>
        <taxon>Asterales</taxon>
        <taxon>Asteraceae</taxon>
        <taxon>Asteroideae</taxon>
        <taxon>Anthemideae</taxon>
        <taxon>Artemisiinae</taxon>
        <taxon>Artemisia</taxon>
    </lineage>
</organism>
<keyword evidence="3 6" id="KW-0378">Hydrolase</keyword>
<keyword evidence="2 5" id="KW-0732">Signal</keyword>
<accession>A0A2U1KUU1</accession>
<dbReference type="PANTHER" id="PTHR22835">
    <property type="entry name" value="ZINC FINGER FYVE DOMAIN CONTAINING PROTEIN"/>
    <property type="match status" value="1"/>
</dbReference>
<dbReference type="InterPro" id="IPR036514">
    <property type="entry name" value="SGNH_hydro_sf"/>
</dbReference>
<proteinExistence type="inferred from homology"/>
<keyword evidence="7" id="KW-1185">Reference proteome</keyword>
<evidence type="ECO:0000256" key="1">
    <source>
        <dbReference type="ARBA" id="ARBA00008668"/>
    </source>
</evidence>
<dbReference type="InterPro" id="IPR001087">
    <property type="entry name" value="GDSL"/>
</dbReference>
<dbReference type="Proteomes" id="UP000245207">
    <property type="component" value="Unassembled WGS sequence"/>
</dbReference>
<evidence type="ECO:0000313" key="7">
    <source>
        <dbReference type="Proteomes" id="UP000245207"/>
    </source>
</evidence>
<comment type="caution">
    <text evidence="6">The sequence shown here is derived from an EMBL/GenBank/DDBJ whole genome shotgun (WGS) entry which is preliminary data.</text>
</comment>
<evidence type="ECO:0000256" key="4">
    <source>
        <dbReference type="ARBA" id="ARBA00023180"/>
    </source>
</evidence>
<evidence type="ECO:0000256" key="2">
    <source>
        <dbReference type="ARBA" id="ARBA00022729"/>
    </source>
</evidence>
<dbReference type="InterPro" id="IPR035669">
    <property type="entry name" value="SGNH_plant_lipase-like"/>
</dbReference>
<evidence type="ECO:0000256" key="5">
    <source>
        <dbReference type="SAM" id="SignalP"/>
    </source>
</evidence>
<dbReference type="OrthoDB" id="1600564at2759"/>
<dbReference type="Gene3D" id="3.40.50.1110">
    <property type="entry name" value="SGNH hydrolase"/>
    <property type="match status" value="1"/>
</dbReference>
<keyword evidence="4" id="KW-0325">Glycoprotein</keyword>
<dbReference type="STRING" id="35608.A0A2U1KUU1"/>
<dbReference type="PANTHER" id="PTHR22835:SF631">
    <property type="entry name" value="SINAPINE ESTERASE"/>
    <property type="match status" value="1"/>
</dbReference>
<dbReference type="AlphaFoldDB" id="A0A2U1KUU1"/>
<feature type="signal peptide" evidence="5">
    <location>
        <begin position="1"/>
        <end position="27"/>
    </location>
</feature>
<name>A0A2U1KUU1_ARTAN</name>
<dbReference type="SUPFAM" id="SSF52266">
    <property type="entry name" value="SGNH hydrolase"/>
    <property type="match status" value="1"/>
</dbReference>
<protein>
    <submittedName>
        <fullName evidence="6">SGNH hydrolase-type esterase domain-containing protein</fullName>
    </submittedName>
</protein>
<dbReference type="EMBL" id="PKPP01013748">
    <property type="protein sequence ID" value="PWA40508.1"/>
    <property type="molecule type" value="Genomic_DNA"/>
</dbReference>
<dbReference type="GO" id="GO:0016788">
    <property type="term" value="F:hydrolase activity, acting on ester bonds"/>
    <property type="evidence" value="ECO:0007669"/>
    <property type="project" value="InterPro"/>
</dbReference>